<protein>
    <submittedName>
        <fullName evidence="3">Heterokaryon incompatibility protein-domain-containing protein</fullName>
    </submittedName>
</protein>
<dbReference type="OrthoDB" id="5362512at2759"/>
<dbReference type="EMBL" id="JAGPNK010000011">
    <property type="protein sequence ID" value="KAH7311603.1"/>
    <property type="molecule type" value="Genomic_DNA"/>
</dbReference>
<sequence length="589" mass="66253">MSFQVSDQSGSSICALCKQDKRSIAITSIATIEVYMVQVTAAAGCIFCALIEDALASYDHGSLLANHRNEIFIGCGSPSRPGLYITKHPWVDIDRRNNAWSFPDFCLEIFSVENQAEPVWECPWADEVGVASIRRNRLHSCDTSSDAALQTTISWIEECTTRHEKCNNAAPPFSPQRILMIEEPHVRLIQNPPVAIRYACLSHCWGDGPTLQLTNATLETLLHGVRMDEMPKTFREACEMCTKLGITYLWIDSLCINQDDLSDWTTVSGTIESIYANAYLTLAATASSDSNRGLHRRMPSQMASFPLSSHPGLFIRRRLPDFPSESTESDEISHPLLHRGWVLQERTLSARVLHFTGHMLVWECETITMSEDGSVNFNHSNPNHAHHGNSYTPFRRSGRLEDSAKTWRDQVEHYSKLDLTYERDRLPAISALAKHMLTRRSVERPGEGDEYYAGLFKSSFLGDLAWVPRSMDDQLALCDTNTPPTPSWSWASLRFEGVRRCDATFICDWRKDGRGGEHSSPGSPSSDQDPEEWSHREPFELLKDSREDSSSYYMMQVVADTMKQSITSPMSTLTITAKPASWLNPSVAA</sequence>
<gene>
    <name evidence="3" type="ORF">B0I35DRAFT_462956</name>
</gene>
<feature type="compositionally biased region" description="Low complexity" evidence="1">
    <location>
        <begin position="518"/>
        <end position="527"/>
    </location>
</feature>
<dbReference type="Pfam" id="PF06985">
    <property type="entry name" value="HET"/>
    <property type="match status" value="1"/>
</dbReference>
<keyword evidence="4" id="KW-1185">Reference proteome</keyword>
<dbReference type="PANTHER" id="PTHR33112:SF16">
    <property type="entry name" value="HETEROKARYON INCOMPATIBILITY DOMAIN-CONTAINING PROTEIN"/>
    <property type="match status" value="1"/>
</dbReference>
<accession>A0A8K0WMZ4</accession>
<dbReference type="PANTHER" id="PTHR33112">
    <property type="entry name" value="DOMAIN PROTEIN, PUTATIVE-RELATED"/>
    <property type="match status" value="1"/>
</dbReference>
<proteinExistence type="predicted"/>
<evidence type="ECO:0000313" key="4">
    <source>
        <dbReference type="Proteomes" id="UP000813444"/>
    </source>
</evidence>
<feature type="domain" description="Heterokaryon incompatibility" evidence="2">
    <location>
        <begin position="198"/>
        <end position="345"/>
    </location>
</feature>
<evidence type="ECO:0000259" key="2">
    <source>
        <dbReference type="Pfam" id="PF06985"/>
    </source>
</evidence>
<evidence type="ECO:0000313" key="3">
    <source>
        <dbReference type="EMBL" id="KAH7311603.1"/>
    </source>
</evidence>
<organism evidence="3 4">
    <name type="scientific">Stachybotrys elegans</name>
    <dbReference type="NCBI Taxonomy" id="80388"/>
    <lineage>
        <taxon>Eukaryota</taxon>
        <taxon>Fungi</taxon>
        <taxon>Dikarya</taxon>
        <taxon>Ascomycota</taxon>
        <taxon>Pezizomycotina</taxon>
        <taxon>Sordariomycetes</taxon>
        <taxon>Hypocreomycetidae</taxon>
        <taxon>Hypocreales</taxon>
        <taxon>Stachybotryaceae</taxon>
        <taxon>Stachybotrys</taxon>
    </lineage>
</organism>
<evidence type="ECO:0000256" key="1">
    <source>
        <dbReference type="SAM" id="MobiDB-lite"/>
    </source>
</evidence>
<reference evidence="3" key="1">
    <citation type="journal article" date="2021" name="Nat. Commun.">
        <title>Genetic determinants of endophytism in the Arabidopsis root mycobiome.</title>
        <authorList>
            <person name="Mesny F."/>
            <person name="Miyauchi S."/>
            <person name="Thiergart T."/>
            <person name="Pickel B."/>
            <person name="Atanasova L."/>
            <person name="Karlsson M."/>
            <person name="Huettel B."/>
            <person name="Barry K.W."/>
            <person name="Haridas S."/>
            <person name="Chen C."/>
            <person name="Bauer D."/>
            <person name="Andreopoulos W."/>
            <person name="Pangilinan J."/>
            <person name="LaButti K."/>
            <person name="Riley R."/>
            <person name="Lipzen A."/>
            <person name="Clum A."/>
            <person name="Drula E."/>
            <person name="Henrissat B."/>
            <person name="Kohler A."/>
            <person name="Grigoriev I.V."/>
            <person name="Martin F.M."/>
            <person name="Hacquard S."/>
        </authorList>
    </citation>
    <scope>NUCLEOTIDE SEQUENCE</scope>
    <source>
        <strain evidence="3">MPI-CAGE-CH-0235</strain>
    </source>
</reference>
<comment type="caution">
    <text evidence="3">The sequence shown here is derived from an EMBL/GenBank/DDBJ whole genome shotgun (WGS) entry which is preliminary data.</text>
</comment>
<feature type="region of interest" description="Disordered" evidence="1">
    <location>
        <begin position="512"/>
        <end position="535"/>
    </location>
</feature>
<dbReference type="InterPro" id="IPR010730">
    <property type="entry name" value="HET"/>
</dbReference>
<name>A0A8K0WMZ4_9HYPO</name>
<dbReference type="AlphaFoldDB" id="A0A8K0WMZ4"/>
<dbReference type="Proteomes" id="UP000813444">
    <property type="component" value="Unassembled WGS sequence"/>
</dbReference>